<keyword evidence="3" id="KW-0813">Transport</keyword>
<keyword evidence="4" id="KW-1003">Cell membrane</keyword>
<dbReference type="Pfam" id="PF02386">
    <property type="entry name" value="TrkH"/>
    <property type="match status" value="1"/>
</dbReference>
<evidence type="ECO:0000256" key="6">
    <source>
        <dbReference type="ARBA" id="ARBA00022538"/>
    </source>
</evidence>
<comment type="caution">
    <text evidence="14">The sequence shown here is derived from an EMBL/GenBank/DDBJ whole genome shotgun (WGS) entry which is preliminary data.</text>
</comment>
<protein>
    <submittedName>
        <fullName evidence="14">TrkH family potassium uptake protein</fullName>
    </submittedName>
</protein>
<feature type="transmembrane region" description="Helical" evidence="13">
    <location>
        <begin position="418"/>
        <end position="439"/>
    </location>
</feature>
<feature type="transmembrane region" description="Helical" evidence="13">
    <location>
        <begin position="136"/>
        <end position="161"/>
    </location>
</feature>
<dbReference type="InterPro" id="IPR003445">
    <property type="entry name" value="Cat_transpt"/>
</dbReference>
<feature type="transmembrane region" description="Helical" evidence="13">
    <location>
        <begin position="274"/>
        <end position="292"/>
    </location>
</feature>
<feature type="binding site" evidence="12">
    <location>
        <position position="111"/>
    </location>
    <ligand>
        <name>K(+)</name>
        <dbReference type="ChEBI" id="CHEBI:29103"/>
    </ligand>
</feature>
<evidence type="ECO:0000256" key="4">
    <source>
        <dbReference type="ARBA" id="ARBA00022475"/>
    </source>
</evidence>
<dbReference type="Proteomes" id="UP000823616">
    <property type="component" value="Unassembled WGS sequence"/>
</dbReference>
<feature type="transmembrane region" description="Helical" evidence="13">
    <location>
        <begin position="69"/>
        <end position="91"/>
    </location>
</feature>
<keyword evidence="6" id="KW-0633">Potassium transport</keyword>
<feature type="binding site" evidence="12">
    <location>
        <position position="314"/>
    </location>
    <ligand>
        <name>K(+)</name>
        <dbReference type="ChEBI" id="CHEBI:29103"/>
    </ligand>
</feature>
<feature type="binding site" evidence="12">
    <location>
        <position position="431"/>
    </location>
    <ligand>
        <name>K(+)</name>
        <dbReference type="ChEBI" id="CHEBI:29103"/>
    </ligand>
</feature>
<reference evidence="14" key="2">
    <citation type="journal article" date="2021" name="PeerJ">
        <title>Extensive microbial diversity within the chicken gut microbiome revealed by metagenomics and culture.</title>
        <authorList>
            <person name="Gilroy R."/>
            <person name="Ravi A."/>
            <person name="Getino M."/>
            <person name="Pursley I."/>
            <person name="Horton D.L."/>
            <person name="Alikhan N.F."/>
            <person name="Baker D."/>
            <person name="Gharbi K."/>
            <person name="Hall N."/>
            <person name="Watson M."/>
            <person name="Adriaenssens E.M."/>
            <person name="Foster-Nyarko E."/>
            <person name="Jarju S."/>
            <person name="Secka A."/>
            <person name="Antonio M."/>
            <person name="Oren A."/>
            <person name="Chaudhuri R.R."/>
            <person name="La Ragione R."/>
            <person name="Hildebrand F."/>
            <person name="Pallen M.J."/>
        </authorList>
    </citation>
    <scope>NUCLEOTIDE SEQUENCE</scope>
    <source>
        <strain evidence="14">B3-4054</strain>
    </source>
</reference>
<evidence type="ECO:0000256" key="8">
    <source>
        <dbReference type="ARBA" id="ARBA00022958"/>
    </source>
</evidence>
<evidence type="ECO:0000256" key="2">
    <source>
        <dbReference type="ARBA" id="ARBA00009137"/>
    </source>
</evidence>
<feature type="transmembrane region" description="Helical" evidence="13">
    <location>
        <begin position="182"/>
        <end position="207"/>
    </location>
</feature>
<gene>
    <name evidence="14" type="ORF">IAA96_08675</name>
</gene>
<feature type="transmembrane region" description="Helical" evidence="13">
    <location>
        <begin position="229"/>
        <end position="254"/>
    </location>
</feature>
<dbReference type="PIRSF" id="PIRSF006247">
    <property type="entry name" value="TrkH"/>
    <property type="match status" value="1"/>
</dbReference>
<dbReference type="GO" id="GO:0015379">
    <property type="term" value="F:potassium:chloride symporter activity"/>
    <property type="evidence" value="ECO:0007669"/>
    <property type="project" value="InterPro"/>
</dbReference>
<evidence type="ECO:0000256" key="1">
    <source>
        <dbReference type="ARBA" id="ARBA00004429"/>
    </source>
</evidence>
<keyword evidence="10" id="KW-0406">Ion transport</keyword>
<feature type="binding site" evidence="12">
    <location>
        <position position="315"/>
    </location>
    <ligand>
        <name>K(+)</name>
        <dbReference type="ChEBI" id="CHEBI:29103"/>
    </ligand>
</feature>
<reference evidence="14" key="1">
    <citation type="submission" date="2020-10" db="EMBL/GenBank/DDBJ databases">
        <authorList>
            <person name="Gilroy R."/>
        </authorList>
    </citation>
    <scope>NUCLEOTIDE SEQUENCE</scope>
    <source>
        <strain evidence="14">B3-4054</strain>
    </source>
</reference>
<evidence type="ECO:0000256" key="12">
    <source>
        <dbReference type="PIRSR" id="PIRSR006247-1"/>
    </source>
</evidence>
<evidence type="ECO:0000256" key="13">
    <source>
        <dbReference type="SAM" id="Phobius"/>
    </source>
</evidence>
<comment type="similarity">
    <text evidence="2">Belongs to the TrkH potassium transport family.</text>
</comment>
<dbReference type="GO" id="GO:0005886">
    <property type="term" value="C:plasma membrane"/>
    <property type="evidence" value="ECO:0007669"/>
    <property type="project" value="UniProtKB-SubCell"/>
</dbReference>
<feature type="transmembrane region" description="Helical" evidence="13">
    <location>
        <begin position="454"/>
        <end position="475"/>
    </location>
</feature>
<keyword evidence="11 13" id="KW-0472">Membrane</keyword>
<accession>A0A9D9EPY7</accession>
<keyword evidence="5" id="KW-0997">Cell inner membrane</keyword>
<dbReference type="PANTHER" id="PTHR32024:SF2">
    <property type="entry name" value="TRK SYSTEM POTASSIUM UPTAKE PROTEIN TRKG-RELATED"/>
    <property type="match status" value="1"/>
</dbReference>
<evidence type="ECO:0000256" key="11">
    <source>
        <dbReference type="ARBA" id="ARBA00023136"/>
    </source>
</evidence>
<dbReference type="PANTHER" id="PTHR32024">
    <property type="entry name" value="TRK SYSTEM POTASSIUM UPTAKE PROTEIN TRKG-RELATED"/>
    <property type="match status" value="1"/>
</dbReference>
<feature type="transmembrane region" description="Helical" evidence="13">
    <location>
        <begin position="7"/>
        <end position="30"/>
    </location>
</feature>
<proteinExistence type="inferred from homology"/>
<keyword evidence="12" id="KW-0479">Metal-binding</keyword>
<feature type="transmembrane region" description="Helical" evidence="13">
    <location>
        <begin position="389"/>
        <end position="411"/>
    </location>
</feature>
<feature type="transmembrane region" description="Helical" evidence="13">
    <location>
        <begin position="304"/>
        <end position="322"/>
    </location>
</feature>
<evidence type="ECO:0000256" key="3">
    <source>
        <dbReference type="ARBA" id="ARBA00022448"/>
    </source>
</evidence>
<sequence>MSLLSFFRILFLLLSIVAATFFFPVLVAVFCGEEDVIPSFAVPAGVVFVLTAVFCLADRARKIPMTMRGGFILVALAWISASALGAAPLYLSGAFPSVADAFFESVSGFTTTGVTASPSVEALPAAVNFWRCQTHWLGGMGIVGLTVAIFPLLGVGGFHLIKAETTGPEKSKFSPKITVMAKWLWVIYTVLTVLQVVLLCAAGMPFLDSVMHSFSTLGTGGFSSKDLGIMWYGSAAVEWICIVFMFLASLNFSLYYKLIANQIEDVRINTELRAFALLCLIASAVIFVPLFASGMPLHDSIRHGIFQVLTTVSTTGFASAMYQHWPALAQMVIVLLMFTGACSGSTAGGIKIIRWAIMGKSLSCEVKRTLHPSGIYNVRVDGHPLKPEIINSVSAFVFLYFVMLAVTALVAAAAGNDIVTSCTASLTLVGNIGVGFGAVSPDCNYSFFPAWAKWWFSFAMLAGRLELYTVLLFFFPSFWKK</sequence>
<feature type="binding site" evidence="12">
    <location>
        <position position="112"/>
    </location>
    <ligand>
        <name>K(+)</name>
        <dbReference type="ChEBI" id="CHEBI:29103"/>
    </ligand>
</feature>
<dbReference type="InterPro" id="IPR004772">
    <property type="entry name" value="TrkH"/>
</dbReference>
<dbReference type="GO" id="GO:0046872">
    <property type="term" value="F:metal ion binding"/>
    <property type="evidence" value="ECO:0007669"/>
    <property type="project" value="UniProtKB-KW"/>
</dbReference>
<feature type="transmembrane region" description="Helical" evidence="13">
    <location>
        <begin position="334"/>
        <end position="357"/>
    </location>
</feature>
<comment type="subcellular location">
    <subcellularLocation>
        <location evidence="1">Cell inner membrane</location>
        <topology evidence="1">Multi-pass membrane protein</topology>
    </subcellularLocation>
</comment>
<evidence type="ECO:0000256" key="10">
    <source>
        <dbReference type="ARBA" id="ARBA00023065"/>
    </source>
</evidence>
<keyword evidence="8 12" id="KW-0630">Potassium</keyword>
<dbReference type="AlphaFoldDB" id="A0A9D9EPY7"/>
<name>A0A9D9EPY7_9SPIR</name>
<evidence type="ECO:0000313" key="14">
    <source>
        <dbReference type="EMBL" id="MBO8451162.1"/>
    </source>
</evidence>
<dbReference type="EMBL" id="JADIMS010000159">
    <property type="protein sequence ID" value="MBO8451162.1"/>
    <property type="molecule type" value="Genomic_DNA"/>
</dbReference>
<keyword evidence="7 13" id="KW-0812">Transmembrane</keyword>
<evidence type="ECO:0000256" key="5">
    <source>
        <dbReference type="ARBA" id="ARBA00022519"/>
    </source>
</evidence>
<evidence type="ECO:0000256" key="9">
    <source>
        <dbReference type="ARBA" id="ARBA00022989"/>
    </source>
</evidence>
<feature type="binding site" evidence="12">
    <location>
        <position position="220"/>
    </location>
    <ligand>
        <name>K(+)</name>
        <dbReference type="ChEBI" id="CHEBI:29103"/>
    </ligand>
</feature>
<evidence type="ECO:0000313" key="15">
    <source>
        <dbReference type="Proteomes" id="UP000823616"/>
    </source>
</evidence>
<keyword evidence="9 13" id="KW-1133">Transmembrane helix</keyword>
<organism evidence="14 15">
    <name type="scientific">Candidatus Avitreponema avistercoris</name>
    <dbReference type="NCBI Taxonomy" id="2840705"/>
    <lineage>
        <taxon>Bacteria</taxon>
        <taxon>Pseudomonadati</taxon>
        <taxon>Spirochaetota</taxon>
        <taxon>Spirochaetia</taxon>
        <taxon>Spirochaetales</taxon>
        <taxon>Candidatus Avitreponema</taxon>
    </lineage>
</organism>
<feature type="transmembrane region" description="Helical" evidence="13">
    <location>
        <begin position="36"/>
        <end position="57"/>
    </location>
</feature>
<evidence type="ECO:0000256" key="7">
    <source>
        <dbReference type="ARBA" id="ARBA00022692"/>
    </source>
</evidence>